<evidence type="ECO:0000313" key="1">
    <source>
        <dbReference type="EMBL" id="WOK09479.1"/>
    </source>
</evidence>
<evidence type="ECO:0000313" key="2">
    <source>
        <dbReference type="Proteomes" id="UP001302349"/>
    </source>
</evidence>
<protein>
    <submittedName>
        <fullName evidence="1">DUF6786 family protein</fullName>
    </submittedName>
</protein>
<sequence length="411" mass="45180">MKKLIPCLIGLWALAGCSQTVNENKEKAMPAKGTYAYDSAFLKANTSSVYELKSPDGQARVLLSADYQGRVMTSTATGASGNSYGWLNYNLIEAGDWKKQFNPVGGEERFWLGPEGGQFSVYFKGGDSFEIGNWQVPAIIDTVAYPVVSATEDEVIFGIEASVTNYSGTVFDLAIERSVRLLSQEALAASLGVTWGESLKWVGYETANRIINKGANQWTKDRGLLSIWLLGMMTPSPETMVIIPFKPTEGAKDHITDDYFGEIPAERLTVTDSVIYFQCDGLYRSKLGLSPAIAKPIAASFDIAKNILTIIKFPVEPNGAYVNSKWEMQDEPFKGDVVNSYNDGPMADGSQMGPFYEIESSSPAKELEPGEAQEHKQLTCHFEGEFESLNKLSKTLLGIDLNDIKRKKTTL</sequence>
<dbReference type="EMBL" id="CP136051">
    <property type="protein sequence ID" value="WOK09479.1"/>
    <property type="molecule type" value="Genomic_DNA"/>
</dbReference>
<gene>
    <name evidence="1" type="ORF">RT717_12595</name>
</gene>
<dbReference type="Pfam" id="PF20583">
    <property type="entry name" value="DUF6786"/>
    <property type="match status" value="1"/>
</dbReference>
<dbReference type="PROSITE" id="PS51257">
    <property type="entry name" value="PROKAR_LIPOPROTEIN"/>
    <property type="match status" value="1"/>
</dbReference>
<dbReference type="Proteomes" id="UP001302349">
    <property type="component" value="Chromosome"/>
</dbReference>
<organism evidence="1 2">
    <name type="scientific">Imperialibacter roseus</name>
    <dbReference type="NCBI Taxonomy" id="1324217"/>
    <lineage>
        <taxon>Bacteria</taxon>
        <taxon>Pseudomonadati</taxon>
        <taxon>Bacteroidota</taxon>
        <taxon>Cytophagia</taxon>
        <taxon>Cytophagales</taxon>
        <taxon>Flammeovirgaceae</taxon>
        <taxon>Imperialibacter</taxon>
    </lineage>
</organism>
<keyword evidence="2" id="KW-1185">Reference proteome</keyword>
<dbReference type="RefSeq" id="WP_317492097.1">
    <property type="nucleotide sequence ID" value="NZ_CP136051.1"/>
</dbReference>
<name>A0ABZ0IZB2_9BACT</name>
<dbReference type="InterPro" id="IPR046713">
    <property type="entry name" value="DUF6786"/>
</dbReference>
<reference evidence="1 2" key="1">
    <citation type="journal article" date="2023" name="Microbiol. Resour. Announc.">
        <title>Complete Genome Sequence of Imperialibacter roseus strain P4T.</title>
        <authorList>
            <person name="Tizabi D.R."/>
            <person name="Bachvaroff T."/>
            <person name="Hill R.T."/>
        </authorList>
    </citation>
    <scope>NUCLEOTIDE SEQUENCE [LARGE SCALE GENOMIC DNA]</scope>
    <source>
        <strain evidence="1 2">P4T</strain>
    </source>
</reference>
<proteinExistence type="predicted"/>
<accession>A0ABZ0IZB2</accession>